<sequence length="114" mass="13015">MNPLNCRNAWLTVSTNTENDGDPEERLLLSYDCGILVHTMGSVGLPSYLEYRLVLGCRLTFAANLKCTHISIRIAQLGNVVHKRTYFLHGMCPFCNWLQRIKLSPWNWDNLCTG</sequence>
<comment type="caution">
    <text evidence="1">The sequence shown here is derived from an EMBL/GenBank/DDBJ whole genome shotgun (WGS) entry which is preliminary data.</text>
</comment>
<organism evidence="1 2">
    <name type="scientific">Trypanosoma congolense (strain IL3000)</name>
    <dbReference type="NCBI Taxonomy" id="1068625"/>
    <lineage>
        <taxon>Eukaryota</taxon>
        <taxon>Discoba</taxon>
        <taxon>Euglenozoa</taxon>
        <taxon>Kinetoplastea</taxon>
        <taxon>Metakinetoplastina</taxon>
        <taxon>Trypanosomatida</taxon>
        <taxon>Trypanosomatidae</taxon>
        <taxon>Trypanosoma</taxon>
        <taxon>Nannomonas</taxon>
    </lineage>
</organism>
<protein>
    <submittedName>
        <fullName evidence="1">Uncharacterized protein</fullName>
    </submittedName>
</protein>
<evidence type="ECO:0000313" key="1">
    <source>
        <dbReference type="EMBL" id="CCD16956.1"/>
    </source>
</evidence>
<name>F9WI11_TRYCI</name>
<dbReference type="Proteomes" id="UP000000702">
    <property type="component" value="Unassembled WGS sequence"/>
</dbReference>
<evidence type="ECO:0000313" key="2">
    <source>
        <dbReference type="Proteomes" id="UP000000702"/>
    </source>
</evidence>
<proteinExistence type="predicted"/>
<reference evidence="1 2" key="2">
    <citation type="journal article" date="2012" name="Proc. Natl. Acad. Sci. U.S.A.">
        <title>Antigenic diversity is generated by distinct evolutionary mechanisms in African trypanosome species.</title>
        <authorList>
            <person name="Jackson A.P."/>
            <person name="Berry A."/>
            <person name="Aslett M."/>
            <person name="Allison H.C."/>
            <person name="Burton P."/>
            <person name="Vavrova-Anderson J."/>
            <person name="Brown R."/>
            <person name="Browne H."/>
            <person name="Corton N."/>
            <person name="Hauser H."/>
            <person name="Gamble J."/>
            <person name="Gilderthorp R."/>
            <person name="Marcello L."/>
            <person name="McQuillan J."/>
            <person name="Otto T.D."/>
            <person name="Quail M.A."/>
            <person name="Sanders M.J."/>
            <person name="van Tonder A."/>
            <person name="Ginger M.L."/>
            <person name="Field M.C."/>
            <person name="Barry J.D."/>
            <person name="Hertz-Fowler C."/>
            <person name="Berriman M."/>
        </authorList>
    </citation>
    <scope>NUCLEOTIDE SEQUENCE [LARGE SCALE GENOMIC DNA]</scope>
    <source>
        <strain evidence="1 2">IL3000</strain>
    </source>
</reference>
<gene>
    <name evidence="1" type="ORF">TCIL3000_0_18360</name>
</gene>
<keyword evidence="2" id="KW-1185">Reference proteome</keyword>
<reference evidence="2" key="1">
    <citation type="submission" date="2011-07" db="EMBL/GenBank/DDBJ databases">
        <title>Divergent evolution of antigenic variation in African trypanosomes.</title>
        <authorList>
            <person name="Jackson A.P."/>
            <person name="Berry A."/>
            <person name="Allison H.C."/>
            <person name="Burton P."/>
            <person name="Anderson J."/>
            <person name="Aslett M."/>
            <person name="Brown R."/>
            <person name="Corton N."/>
            <person name="Harris D."/>
            <person name="Hauser H."/>
            <person name="Gamble J."/>
            <person name="Gilderthorp R."/>
            <person name="McQuillan J."/>
            <person name="Quail M.A."/>
            <person name="Sanders M."/>
            <person name="Van Tonder A."/>
            <person name="Ginger M.L."/>
            <person name="Donelson J.E."/>
            <person name="Field M.C."/>
            <person name="Barry J.D."/>
            <person name="Berriman M."/>
            <person name="Hertz-Fowler C."/>
        </authorList>
    </citation>
    <scope>NUCLEOTIDE SEQUENCE [LARGE SCALE GENOMIC DNA]</scope>
    <source>
        <strain evidence="2">IL3000</strain>
    </source>
</reference>
<dbReference type="EMBL" id="CAEQ01002510">
    <property type="protein sequence ID" value="CCD16956.1"/>
    <property type="molecule type" value="Genomic_DNA"/>
</dbReference>
<accession>F9WI11</accession>
<dbReference type="AlphaFoldDB" id="F9WI11"/>